<sequence>MHRRDVSGGQQCCKQGRWLKQDVRSSRSCLVYLLQMKLLQNTYIPPSQYSTP</sequence>
<dbReference type="Proteomes" id="UP001281614">
    <property type="component" value="Unassembled WGS sequence"/>
</dbReference>
<protein>
    <submittedName>
        <fullName evidence="1">Uncharacterized protein</fullName>
    </submittedName>
</protein>
<comment type="caution">
    <text evidence="1">The sequence shown here is derived from an EMBL/GenBank/DDBJ whole genome shotgun (WGS) entry which is preliminary data.</text>
</comment>
<keyword evidence="2" id="KW-1185">Reference proteome</keyword>
<proteinExistence type="predicted"/>
<organism evidence="1 2">
    <name type="scientific">Colletotrichum kahawae</name>
    <name type="common">Coffee berry disease fungus</name>
    <dbReference type="NCBI Taxonomy" id="34407"/>
    <lineage>
        <taxon>Eukaryota</taxon>
        <taxon>Fungi</taxon>
        <taxon>Dikarya</taxon>
        <taxon>Ascomycota</taxon>
        <taxon>Pezizomycotina</taxon>
        <taxon>Sordariomycetes</taxon>
        <taxon>Hypocreomycetidae</taxon>
        <taxon>Glomerellales</taxon>
        <taxon>Glomerellaceae</taxon>
        <taxon>Colletotrichum</taxon>
        <taxon>Colletotrichum gloeosporioides species complex</taxon>
    </lineage>
</organism>
<dbReference type="EMBL" id="VYYT01000397">
    <property type="protein sequence ID" value="KAK2737676.1"/>
    <property type="molecule type" value="Genomic_DNA"/>
</dbReference>
<evidence type="ECO:0000313" key="2">
    <source>
        <dbReference type="Proteomes" id="UP001281614"/>
    </source>
</evidence>
<gene>
    <name evidence="1" type="ORF">CKAH01_18835</name>
</gene>
<reference evidence="1" key="1">
    <citation type="submission" date="2023-02" db="EMBL/GenBank/DDBJ databases">
        <title>Colletotrichum kahawae CIFC_Que2 genome sequencing and assembly.</title>
        <authorList>
            <person name="Baroncelli R."/>
        </authorList>
    </citation>
    <scope>NUCLEOTIDE SEQUENCE</scope>
    <source>
        <strain evidence="1">CIFC_Que2</strain>
    </source>
</reference>
<dbReference type="AlphaFoldDB" id="A0AAE0D0W0"/>
<name>A0AAE0D0W0_COLKA</name>
<evidence type="ECO:0000313" key="1">
    <source>
        <dbReference type="EMBL" id="KAK2737676.1"/>
    </source>
</evidence>
<accession>A0AAE0D0W0</accession>